<keyword evidence="2" id="KW-1185">Reference proteome</keyword>
<dbReference type="RefSeq" id="WP_378195828.1">
    <property type="nucleotide sequence ID" value="NZ_JBHLZP010000020.1"/>
</dbReference>
<gene>
    <name evidence="1" type="ORF">ACFFNX_04960</name>
</gene>
<organism evidence="1 2">
    <name type="scientific">Actinoallomurus acaciae</name>
    <dbReference type="NCBI Taxonomy" id="502577"/>
    <lineage>
        <taxon>Bacteria</taxon>
        <taxon>Bacillati</taxon>
        <taxon>Actinomycetota</taxon>
        <taxon>Actinomycetes</taxon>
        <taxon>Streptosporangiales</taxon>
        <taxon>Thermomonosporaceae</taxon>
        <taxon>Actinoallomurus</taxon>
    </lineage>
</organism>
<comment type="caution">
    <text evidence="1">The sequence shown here is derived from an EMBL/GenBank/DDBJ whole genome shotgun (WGS) entry which is preliminary data.</text>
</comment>
<evidence type="ECO:0000313" key="1">
    <source>
        <dbReference type="EMBL" id="MFB9831537.1"/>
    </source>
</evidence>
<sequence>MGIRVAEDRDRVRRRVEPQRYGDLVIDLLAIAHEGVRLQSAAERAIAGCGGPETDASARECGRLLARYYRLRGELASLPLSGPLLRFRGEMDTLLLCHQFFLHEAAIGCHREPADLRSGLGLQAEWLRNLRDEILGYVPQAEDPVGTAMPADHRTCGPRG</sequence>
<proteinExistence type="predicted"/>
<evidence type="ECO:0000313" key="2">
    <source>
        <dbReference type="Proteomes" id="UP001589627"/>
    </source>
</evidence>
<dbReference type="EMBL" id="JBHLZP010000020">
    <property type="protein sequence ID" value="MFB9831537.1"/>
    <property type="molecule type" value="Genomic_DNA"/>
</dbReference>
<dbReference type="Proteomes" id="UP001589627">
    <property type="component" value="Unassembled WGS sequence"/>
</dbReference>
<name>A0ABV5Y930_9ACTN</name>
<protein>
    <submittedName>
        <fullName evidence="1">Uncharacterized protein</fullName>
    </submittedName>
</protein>
<accession>A0ABV5Y930</accession>
<reference evidence="1 2" key="1">
    <citation type="submission" date="2024-09" db="EMBL/GenBank/DDBJ databases">
        <authorList>
            <person name="Sun Q."/>
            <person name="Mori K."/>
        </authorList>
    </citation>
    <scope>NUCLEOTIDE SEQUENCE [LARGE SCALE GENOMIC DNA]</scope>
    <source>
        <strain evidence="1 2">TBRC 0563</strain>
    </source>
</reference>